<protein>
    <submittedName>
        <fullName evidence="1">Uncharacterized protein</fullName>
    </submittedName>
</protein>
<accession>A0A1G1XLY2</accession>
<name>A0A1G1XLY2_9BACT</name>
<organism evidence="1 2">
    <name type="scientific">Candidatus Buchananbacteria bacterium RBG_13_36_9</name>
    <dbReference type="NCBI Taxonomy" id="1797530"/>
    <lineage>
        <taxon>Bacteria</taxon>
        <taxon>Candidatus Buchananiibacteriota</taxon>
    </lineage>
</organism>
<proteinExistence type="predicted"/>
<gene>
    <name evidence="1" type="ORF">A2Y82_03620</name>
</gene>
<evidence type="ECO:0000313" key="1">
    <source>
        <dbReference type="EMBL" id="OGY40924.1"/>
    </source>
</evidence>
<evidence type="ECO:0000313" key="2">
    <source>
        <dbReference type="Proteomes" id="UP000176498"/>
    </source>
</evidence>
<dbReference type="AlphaFoldDB" id="A0A1G1XLY2"/>
<comment type="caution">
    <text evidence="1">The sequence shown here is derived from an EMBL/GenBank/DDBJ whole genome shotgun (WGS) entry which is preliminary data.</text>
</comment>
<dbReference type="Proteomes" id="UP000176498">
    <property type="component" value="Unassembled WGS sequence"/>
</dbReference>
<dbReference type="EMBL" id="MHHZ01000023">
    <property type="protein sequence ID" value="OGY40924.1"/>
    <property type="molecule type" value="Genomic_DNA"/>
</dbReference>
<sequence>MFKPEVIKQEKPKAEDENYQKEVISLIHENIKNLASGRKLDSALIEVLDEGKEIVEILNNIGKKDLIPFLQEYYKKTEKVPANELPDEKILISLQKSKNYQPQMIELGLILDELKVKLKRDIIQDILRRDFLEKELSCLGSPKKINEMEVDRLQYSHAFDETLGLLYQKGMIVPELENLNPTGQKEIKESKFKYDGVSQGLMKEILKISNKDYEYQDMGEKQYEEIWDKLEKLNNDIELAQKQEIKPKDFLTIETLLFLKDLFGRRLKVIEDKFHYRNEIEKEYADKYFV</sequence>
<reference evidence="1 2" key="1">
    <citation type="journal article" date="2016" name="Nat. Commun.">
        <title>Thousands of microbial genomes shed light on interconnected biogeochemical processes in an aquifer system.</title>
        <authorList>
            <person name="Anantharaman K."/>
            <person name="Brown C.T."/>
            <person name="Hug L.A."/>
            <person name="Sharon I."/>
            <person name="Castelle C.J."/>
            <person name="Probst A.J."/>
            <person name="Thomas B.C."/>
            <person name="Singh A."/>
            <person name="Wilkins M.J."/>
            <person name="Karaoz U."/>
            <person name="Brodie E.L."/>
            <person name="Williams K.H."/>
            <person name="Hubbard S.S."/>
            <person name="Banfield J.F."/>
        </authorList>
    </citation>
    <scope>NUCLEOTIDE SEQUENCE [LARGE SCALE GENOMIC DNA]</scope>
</reference>